<feature type="transmembrane region" description="Helical" evidence="2">
    <location>
        <begin position="343"/>
        <end position="361"/>
    </location>
</feature>
<keyword evidence="2" id="KW-1133">Transmembrane helix</keyword>
<dbReference type="Proteomes" id="UP001165085">
    <property type="component" value="Unassembled WGS sequence"/>
</dbReference>
<feature type="transmembrane region" description="Helical" evidence="2">
    <location>
        <begin position="283"/>
        <end position="303"/>
    </location>
</feature>
<sequence length="614" mass="67178">MSTPAAAALSPFDQYILTDCDKSDISSSRYHLIIPHPPLTTKSFNDIQAEPCASKEYAFGSTQIVSSGALLNPSVQYLSVNETSTSIIHFGLEIQSPIHYSITLLEGVHNTVDSLPPSHTIMDGTLDPEGIGVSLYRYSRMNGGKSQEYFPHEGIMMSGPSDFGMQFSCLNDRQSKYKNVLDPLTSQITLKIESSSASPPYEQFQPVMITFRKTCGPNDYIPPWWGGYGSPDDLGHLAGSLPLLIYCLLLCLNSLPSVANTLQTFRKSLFVKLISTPPYAPGYLDSIVLLLGGSIPAIIHWDTLNSTNSSVHEKYHFLGHLFTAFMGLLSFTIRFRLPNVPDISLPACTALVAILFTFHMQHNPVSASLHLVYAMVMVIFSVLRIMTFFYKSLGVFAAFSGTWASLLIFCASEDGVKFEINNDLDVPATALLTGIAAASLIIILTCLAAGRTKEFARMADDDYTDYAHSRDDFERLKDLTLSSIKSFEGIRRRKKMGKGYNAVGVEEEGISDIDDDEDDDGDGEFEMTSRKAVSTPQHKSSTPKRRNPSPKAPPHIPVQPTAAPPVAYPDLDIFASNNDLLEPVKSDDLEAGTNTAEDFADFDALAGRASPSAT</sequence>
<evidence type="ECO:0000313" key="3">
    <source>
        <dbReference type="EMBL" id="GMH97110.1"/>
    </source>
</evidence>
<feature type="transmembrane region" description="Helical" evidence="2">
    <location>
        <begin position="243"/>
        <end position="262"/>
    </location>
</feature>
<reference evidence="4" key="1">
    <citation type="journal article" date="2023" name="Commun. Biol.">
        <title>Genome analysis of Parmales, the sister group of diatoms, reveals the evolutionary specialization of diatoms from phago-mixotrophs to photoautotrophs.</title>
        <authorList>
            <person name="Ban H."/>
            <person name="Sato S."/>
            <person name="Yoshikawa S."/>
            <person name="Yamada K."/>
            <person name="Nakamura Y."/>
            <person name="Ichinomiya M."/>
            <person name="Sato N."/>
            <person name="Blanc-Mathieu R."/>
            <person name="Endo H."/>
            <person name="Kuwata A."/>
            <person name="Ogata H."/>
        </authorList>
    </citation>
    <scope>NUCLEOTIDE SEQUENCE [LARGE SCALE GENOMIC DNA]</scope>
    <source>
        <strain evidence="4">NIES 3701</strain>
    </source>
</reference>
<feature type="transmembrane region" description="Helical" evidence="2">
    <location>
        <begin position="393"/>
        <end position="411"/>
    </location>
</feature>
<dbReference type="AlphaFoldDB" id="A0A9W7BZS8"/>
<feature type="compositionally biased region" description="Polar residues" evidence="1">
    <location>
        <begin position="531"/>
        <end position="540"/>
    </location>
</feature>
<keyword evidence="2" id="KW-0472">Membrane</keyword>
<keyword evidence="4" id="KW-1185">Reference proteome</keyword>
<keyword evidence="2" id="KW-0812">Transmembrane</keyword>
<evidence type="ECO:0000256" key="1">
    <source>
        <dbReference type="SAM" id="MobiDB-lite"/>
    </source>
</evidence>
<evidence type="ECO:0000313" key="4">
    <source>
        <dbReference type="Proteomes" id="UP001165085"/>
    </source>
</evidence>
<feature type="compositionally biased region" description="Pro residues" evidence="1">
    <location>
        <begin position="550"/>
        <end position="567"/>
    </location>
</feature>
<proteinExistence type="predicted"/>
<organism evidence="3 4">
    <name type="scientific">Triparma strigata</name>
    <dbReference type="NCBI Taxonomy" id="1606541"/>
    <lineage>
        <taxon>Eukaryota</taxon>
        <taxon>Sar</taxon>
        <taxon>Stramenopiles</taxon>
        <taxon>Ochrophyta</taxon>
        <taxon>Bolidophyceae</taxon>
        <taxon>Parmales</taxon>
        <taxon>Triparmaceae</taxon>
        <taxon>Triparma</taxon>
    </lineage>
</organism>
<accession>A0A9W7BZS8</accession>
<feature type="region of interest" description="Disordered" evidence="1">
    <location>
        <begin position="507"/>
        <end position="570"/>
    </location>
</feature>
<dbReference type="OrthoDB" id="195929at2759"/>
<feature type="transmembrane region" description="Helical" evidence="2">
    <location>
        <begin position="431"/>
        <end position="450"/>
    </location>
</feature>
<feature type="transmembrane region" description="Helical" evidence="2">
    <location>
        <begin position="367"/>
        <end position="386"/>
    </location>
</feature>
<feature type="transmembrane region" description="Helical" evidence="2">
    <location>
        <begin position="315"/>
        <end position="331"/>
    </location>
</feature>
<name>A0A9W7BZS8_9STRA</name>
<dbReference type="EMBL" id="BRXY01000482">
    <property type="protein sequence ID" value="GMH97110.1"/>
    <property type="molecule type" value="Genomic_DNA"/>
</dbReference>
<feature type="compositionally biased region" description="Acidic residues" evidence="1">
    <location>
        <begin position="507"/>
        <end position="525"/>
    </location>
</feature>
<comment type="caution">
    <text evidence="3">The sequence shown here is derived from an EMBL/GenBank/DDBJ whole genome shotgun (WGS) entry which is preliminary data.</text>
</comment>
<gene>
    <name evidence="3" type="ORF">TrST_g5374</name>
</gene>
<protein>
    <submittedName>
        <fullName evidence="3">Uncharacterized protein</fullName>
    </submittedName>
</protein>
<evidence type="ECO:0000256" key="2">
    <source>
        <dbReference type="SAM" id="Phobius"/>
    </source>
</evidence>